<protein>
    <submittedName>
        <fullName evidence="2">Unannotated protein</fullName>
    </submittedName>
</protein>
<name>A0A6J7DXK6_9ZZZZ</name>
<keyword evidence="1" id="KW-1133">Transmembrane helix</keyword>
<keyword evidence="1" id="KW-0472">Membrane</keyword>
<evidence type="ECO:0000313" key="2">
    <source>
        <dbReference type="EMBL" id="CAB4873059.1"/>
    </source>
</evidence>
<dbReference type="EMBL" id="CAFBLM010000038">
    <property type="protein sequence ID" value="CAB4873059.1"/>
    <property type="molecule type" value="Genomic_DNA"/>
</dbReference>
<keyword evidence="1" id="KW-0812">Transmembrane</keyword>
<feature type="transmembrane region" description="Helical" evidence="1">
    <location>
        <begin position="6"/>
        <end position="24"/>
    </location>
</feature>
<dbReference type="AlphaFoldDB" id="A0A6J7DXK6"/>
<accession>A0A6J7DXK6</accession>
<sequence>MTDLSNHIGQVLIALGCALIYQLFDFVKHLWIQRPKGKIFQFPFDRIHSQAMSKWGIDFEGFLRLCFLLVNGKNTERAHVVQAISKFDYQDSDISRHGNDHFANSLGLGCLAVAQLVQLGYAVDKFSDLIAKSLSQFLKGIVRILNSVVQQCCDQHRYGHPQISQNFRHLNRVSDVGLPRFSGLSAMTAFCNLKGQLQVTLIGFGVMLTNGLRHGLKFRRGNRTTTTARQAGEP</sequence>
<evidence type="ECO:0000256" key="1">
    <source>
        <dbReference type="SAM" id="Phobius"/>
    </source>
</evidence>
<reference evidence="2" key="1">
    <citation type="submission" date="2020-05" db="EMBL/GenBank/DDBJ databases">
        <authorList>
            <person name="Chiriac C."/>
            <person name="Salcher M."/>
            <person name="Ghai R."/>
            <person name="Kavagutti S V."/>
        </authorList>
    </citation>
    <scope>NUCLEOTIDE SEQUENCE</scope>
</reference>
<gene>
    <name evidence="2" type="ORF">UFOPK3401_00919</name>
</gene>
<organism evidence="2">
    <name type="scientific">freshwater metagenome</name>
    <dbReference type="NCBI Taxonomy" id="449393"/>
    <lineage>
        <taxon>unclassified sequences</taxon>
        <taxon>metagenomes</taxon>
        <taxon>ecological metagenomes</taxon>
    </lineage>
</organism>
<proteinExistence type="predicted"/>